<keyword evidence="1" id="KW-0472">Membrane</keyword>
<dbReference type="Gene3D" id="2.60.40.1630">
    <property type="entry name" value="bacillus anthracis domain"/>
    <property type="match status" value="1"/>
</dbReference>
<feature type="transmembrane region" description="Helical" evidence="1">
    <location>
        <begin position="42"/>
        <end position="60"/>
    </location>
</feature>
<protein>
    <recommendedName>
        <fullName evidence="2">DUF4179 domain-containing protein</fullName>
    </recommendedName>
</protein>
<reference evidence="3 4" key="1">
    <citation type="submission" date="2016-10" db="EMBL/GenBank/DDBJ databases">
        <authorList>
            <person name="de Groot N.N."/>
        </authorList>
    </citation>
    <scope>NUCLEOTIDE SEQUENCE [LARGE SCALE GENOMIC DNA]</scope>
    <source>
        <strain evidence="3 4">CGMCC 1.5058</strain>
    </source>
</reference>
<dbReference type="InterPro" id="IPR025436">
    <property type="entry name" value="DUF4179"/>
</dbReference>
<evidence type="ECO:0000313" key="4">
    <source>
        <dbReference type="Proteomes" id="UP000183255"/>
    </source>
</evidence>
<sequence length="449" mass="52152">MRKNKEQFAKAISSSKEYPDALYQSTERLEKRLKKERRQKRILFSTLPSFTAAMLFVILVNNDIAFARSLKDIPILNKLTEYVMYNASLKSAVENDHIQYVNLKDTDEDLTLSLPYVISDERNLILFFDVPSDFLKNDHEDVMISREKIIDRDTGKVIDKGYLSYSSSLGYLEESKETSHLSQLNIDFAEVAMPRNLTVEVTLTKSSHEDSIRKTLAEYHFSYDLSLEPPKDPKIYELNQTVWIEDQEILLEKLTQYPTTSLFTYSIKNSNTMDITMSMDFYNDGVLTPLNTTGYLTQYEDSPDGKTTITMRIQDNYFKVPKERLLKIHSYTMVPKDRKPLKVNLEEKTLEDNPYGILLKNITTEDNVTTITFHTSENYHSLPFRSTRDGNKKIQQALYTSYTEDLNIKTYSYSFRDVIGDVLYFDVADGPLKTLREPILVPIPMEENR</sequence>
<organism evidence="3 4">
    <name type="scientific">Proteiniclasticum ruminis</name>
    <dbReference type="NCBI Taxonomy" id="398199"/>
    <lineage>
        <taxon>Bacteria</taxon>
        <taxon>Bacillati</taxon>
        <taxon>Bacillota</taxon>
        <taxon>Clostridia</taxon>
        <taxon>Eubacteriales</taxon>
        <taxon>Clostridiaceae</taxon>
        <taxon>Proteiniclasticum</taxon>
    </lineage>
</organism>
<accession>A0A1G8I4R2</accession>
<evidence type="ECO:0000313" key="3">
    <source>
        <dbReference type="EMBL" id="SDI13929.1"/>
    </source>
</evidence>
<keyword evidence="1" id="KW-0812">Transmembrane</keyword>
<gene>
    <name evidence="3" type="ORF">SAMN05421804_101771</name>
</gene>
<proteinExistence type="predicted"/>
<dbReference type="Proteomes" id="UP000183255">
    <property type="component" value="Unassembled WGS sequence"/>
</dbReference>
<dbReference type="RefSeq" id="WP_031574288.1">
    <property type="nucleotide sequence ID" value="NZ_FNDZ01000001.1"/>
</dbReference>
<evidence type="ECO:0000256" key="1">
    <source>
        <dbReference type="SAM" id="Phobius"/>
    </source>
</evidence>
<feature type="domain" description="DUF4179" evidence="2">
    <location>
        <begin position="51"/>
        <end position="130"/>
    </location>
</feature>
<dbReference type="Pfam" id="PF13786">
    <property type="entry name" value="DUF4179"/>
    <property type="match status" value="1"/>
</dbReference>
<dbReference type="EMBL" id="FNDZ01000001">
    <property type="protein sequence ID" value="SDI13929.1"/>
    <property type="molecule type" value="Genomic_DNA"/>
</dbReference>
<keyword evidence="1" id="KW-1133">Transmembrane helix</keyword>
<dbReference type="AlphaFoldDB" id="A0A1G8I4R2"/>
<evidence type="ECO:0000259" key="2">
    <source>
        <dbReference type="Pfam" id="PF13786"/>
    </source>
</evidence>
<name>A0A1G8I4R2_9CLOT</name>